<dbReference type="InterPro" id="IPR012999">
    <property type="entry name" value="Pyr_OxRdtase_I_AS"/>
</dbReference>
<evidence type="ECO:0000256" key="4">
    <source>
        <dbReference type="ARBA" id="ARBA00022857"/>
    </source>
</evidence>
<evidence type="ECO:0000313" key="14">
    <source>
        <dbReference type="Proteomes" id="UP000572377"/>
    </source>
</evidence>
<dbReference type="InterPro" id="IPR001100">
    <property type="entry name" value="Pyr_nuc-diS_OxRdtase"/>
</dbReference>
<evidence type="ECO:0000256" key="6">
    <source>
        <dbReference type="ARBA" id="ARBA00023157"/>
    </source>
</evidence>
<feature type="domain" description="FAD/NAD(P)-binding" evidence="12">
    <location>
        <begin position="8"/>
        <end position="319"/>
    </location>
</feature>
<evidence type="ECO:0000256" key="8">
    <source>
        <dbReference type="PIRSR" id="PIRSR000350-3"/>
    </source>
</evidence>
<dbReference type="Proteomes" id="UP000572377">
    <property type="component" value="Unassembled WGS sequence"/>
</dbReference>
<feature type="disulfide bond" description="Redox-active" evidence="9">
    <location>
        <begin position="44"/>
        <end position="49"/>
    </location>
</feature>
<dbReference type="PROSITE" id="PS00076">
    <property type="entry name" value="PYRIDINE_REDOX_1"/>
    <property type="match status" value="1"/>
</dbReference>
<protein>
    <submittedName>
        <fullName evidence="13">FAD-dependent oxidoreductase</fullName>
    </submittedName>
</protein>
<dbReference type="PRINTS" id="PR00368">
    <property type="entry name" value="FADPNR"/>
</dbReference>
<evidence type="ECO:0000313" key="13">
    <source>
        <dbReference type="EMBL" id="NNU79828.1"/>
    </source>
</evidence>
<dbReference type="Pfam" id="PF02852">
    <property type="entry name" value="Pyr_redox_dim"/>
    <property type="match status" value="1"/>
</dbReference>
<dbReference type="SUPFAM" id="SSF55424">
    <property type="entry name" value="FAD/NAD-linked reductases, dimerisation (C-terminal) domain"/>
    <property type="match status" value="1"/>
</dbReference>
<evidence type="ECO:0000256" key="1">
    <source>
        <dbReference type="ARBA" id="ARBA00007532"/>
    </source>
</evidence>
<keyword evidence="8" id="KW-0547">Nucleotide-binding</keyword>
<dbReference type="Pfam" id="PF07992">
    <property type="entry name" value="Pyr_redox_2"/>
    <property type="match status" value="1"/>
</dbReference>
<keyword evidence="7 10" id="KW-0676">Redox-active center</keyword>
<name>A0A849L0M9_9RHOB</name>
<dbReference type="GO" id="GO:0050660">
    <property type="term" value="F:flavin adenine dinucleotide binding"/>
    <property type="evidence" value="ECO:0007669"/>
    <property type="project" value="TreeGrafter"/>
</dbReference>
<dbReference type="Gene3D" id="3.30.390.30">
    <property type="match status" value="1"/>
</dbReference>
<feature type="domain" description="Pyridine nucleotide-disulphide oxidoreductase dimerisation" evidence="11">
    <location>
        <begin position="341"/>
        <end position="447"/>
    </location>
</feature>
<comment type="cofactor">
    <cofactor evidence="8">
        <name>FAD</name>
        <dbReference type="ChEBI" id="CHEBI:57692"/>
    </cofactor>
    <text evidence="8">Binds 1 FAD per subunit.</text>
</comment>
<proteinExistence type="inferred from homology"/>
<feature type="binding site" evidence="8">
    <location>
        <position position="201"/>
    </location>
    <ligand>
        <name>NAD(+)</name>
        <dbReference type="ChEBI" id="CHEBI:57540"/>
    </ligand>
</feature>
<reference evidence="13 14" key="1">
    <citation type="submission" date="2020-05" db="EMBL/GenBank/DDBJ databases">
        <title>Gimesia benthica sp. nov., a novel planctomycete isolated from a deep-sea water sample of the Northwest Indian Ocean.</title>
        <authorList>
            <person name="Wang J."/>
            <person name="Ruan C."/>
            <person name="Song L."/>
            <person name="Zhu Y."/>
            <person name="Li A."/>
            <person name="Zheng X."/>
            <person name="Wang L."/>
            <person name="Lu Z."/>
            <person name="Huang Y."/>
            <person name="Du W."/>
            <person name="Zhou Y."/>
            <person name="Huang L."/>
            <person name="Dai X."/>
        </authorList>
    </citation>
    <scope>NUCLEOTIDE SEQUENCE [LARGE SCALE GENOMIC DNA]</scope>
    <source>
        <strain evidence="13 14">YYQ-30</strain>
    </source>
</reference>
<dbReference type="SUPFAM" id="SSF51905">
    <property type="entry name" value="FAD/NAD(P)-binding domain"/>
    <property type="match status" value="1"/>
</dbReference>
<sequence>MGEHIHTDLLVIGAGSGGLSVAAGAVQMGARVVLLEGGRMGGDCLNRGCVPSKALIAAGKHAHAFGTGTPFGVSRAKPRVDFARASAHVRSVIETIAPHDSQERFEALGVRVIREFGRFIAHDTVDAGPWRITARRIVIATGSSPMVPPVPGLEAVPYLTNESVFDLEQRPDNLLVIGGGPIGLELAQAHHRLGARVTVLEAARALGREDPEIAALALARLRDEGIDIREGAKVTAISGEPGAITAQLEGGETVTGSHLLVAVGRKPSIAALDLERAGIAHDRGGVIVDAGLRTSNKRVFAVGDVISGGLQFTHVAGYHAGIVIRRALFGLPARARTDHLPRATYIDPEIAQVGLTEEEARRRHGVHLEVLRAEFAGNDRAQAERLTTGFIKVLAVKGRPVGASIVGAQAGELIQVWSLAIANRLKLSAFANMVAPYPTLGELSKRAAGQYFAPRLFESERVKRIVRFVQRF</sequence>
<evidence type="ECO:0000256" key="10">
    <source>
        <dbReference type="RuleBase" id="RU003691"/>
    </source>
</evidence>
<feature type="binding site" evidence="8">
    <location>
        <begin position="178"/>
        <end position="185"/>
    </location>
    <ligand>
        <name>NAD(+)</name>
        <dbReference type="ChEBI" id="CHEBI:57540"/>
    </ligand>
</feature>
<dbReference type="InterPro" id="IPR036188">
    <property type="entry name" value="FAD/NAD-bd_sf"/>
</dbReference>
<dbReference type="InterPro" id="IPR004099">
    <property type="entry name" value="Pyr_nucl-diS_OxRdtase_dimer"/>
</dbReference>
<keyword evidence="6" id="KW-1015">Disulfide bond</keyword>
<feature type="binding site" evidence="8">
    <location>
        <position position="117"/>
    </location>
    <ligand>
        <name>FAD</name>
        <dbReference type="ChEBI" id="CHEBI:57692"/>
    </ligand>
</feature>
<comment type="similarity">
    <text evidence="1 10">Belongs to the class-I pyridine nucleotide-disulfide oxidoreductase family.</text>
</comment>
<evidence type="ECO:0000256" key="5">
    <source>
        <dbReference type="ARBA" id="ARBA00023002"/>
    </source>
</evidence>
<evidence type="ECO:0000259" key="12">
    <source>
        <dbReference type="Pfam" id="PF07992"/>
    </source>
</evidence>
<keyword evidence="5 10" id="KW-0560">Oxidoreductase</keyword>
<gene>
    <name evidence="13" type="ORF">HMH01_05165</name>
</gene>
<evidence type="ECO:0000256" key="2">
    <source>
        <dbReference type="ARBA" id="ARBA00022630"/>
    </source>
</evidence>
<comment type="caution">
    <text evidence="13">The sequence shown here is derived from an EMBL/GenBank/DDBJ whole genome shotgun (WGS) entry which is preliminary data.</text>
</comment>
<dbReference type="RefSeq" id="WP_171323120.1">
    <property type="nucleotide sequence ID" value="NZ_JABFBC010000001.1"/>
</dbReference>
<dbReference type="Gene3D" id="3.50.50.60">
    <property type="entry name" value="FAD/NAD(P)-binding domain"/>
    <property type="match status" value="2"/>
</dbReference>
<keyword evidence="8" id="KW-0520">NAD</keyword>
<dbReference type="FunFam" id="3.30.390.30:FF:000001">
    <property type="entry name" value="Dihydrolipoyl dehydrogenase"/>
    <property type="match status" value="1"/>
</dbReference>
<accession>A0A849L0M9</accession>
<dbReference type="PANTHER" id="PTHR43014:SF4">
    <property type="entry name" value="PYRIDINE NUCLEOTIDE-DISULFIDE OXIDOREDUCTASE RCLA-RELATED"/>
    <property type="match status" value="1"/>
</dbReference>
<feature type="binding site" evidence="8">
    <location>
        <position position="264"/>
    </location>
    <ligand>
        <name>NAD(+)</name>
        <dbReference type="ChEBI" id="CHEBI:57540"/>
    </ligand>
</feature>
<feature type="binding site" evidence="8">
    <location>
        <position position="53"/>
    </location>
    <ligand>
        <name>FAD</name>
        <dbReference type="ChEBI" id="CHEBI:57692"/>
    </ligand>
</feature>
<keyword evidence="14" id="KW-1185">Reference proteome</keyword>
<keyword evidence="4" id="KW-0521">NADP</keyword>
<keyword evidence="3 8" id="KW-0274">FAD</keyword>
<evidence type="ECO:0000256" key="9">
    <source>
        <dbReference type="PIRSR" id="PIRSR000350-4"/>
    </source>
</evidence>
<evidence type="ECO:0000256" key="3">
    <source>
        <dbReference type="ARBA" id="ARBA00022827"/>
    </source>
</evidence>
<dbReference type="PANTHER" id="PTHR43014">
    <property type="entry name" value="MERCURIC REDUCTASE"/>
    <property type="match status" value="1"/>
</dbReference>
<dbReference type="InterPro" id="IPR016156">
    <property type="entry name" value="FAD/NAD-linked_Rdtase_dimer_sf"/>
</dbReference>
<dbReference type="GO" id="GO:0003955">
    <property type="term" value="F:NAD(P)H dehydrogenase (quinone) activity"/>
    <property type="evidence" value="ECO:0007669"/>
    <property type="project" value="TreeGrafter"/>
</dbReference>
<dbReference type="GO" id="GO:0016668">
    <property type="term" value="F:oxidoreductase activity, acting on a sulfur group of donors, NAD(P) as acceptor"/>
    <property type="evidence" value="ECO:0007669"/>
    <property type="project" value="InterPro"/>
</dbReference>
<feature type="binding site" evidence="8">
    <location>
        <begin position="141"/>
        <end position="143"/>
    </location>
    <ligand>
        <name>FAD</name>
        <dbReference type="ChEBI" id="CHEBI:57692"/>
    </ligand>
</feature>
<feature type="binding site" evidence="8">
    <location>
        <position position="304"/>
    </location>
    <ligand>
        <name>FAD</name>
        <dbReference type="ChEBI" id="CHEBI:57692"/>
    </ligand>
</feature>
<dbReference type="InterPro" id="IPR023753">
    <property type="entry name" value="FAD/NAD-binding_dom"/>
</dbReference>
<evidence type="ECO:0000259" key="11">
    <source>
        <dbReference type="Pfam" id="PF02852"/>
    </source>
</evidence>
<evidence type="ECO:0000256" key="7">
    <source>
        <dbReference type="ARBA" id="ARBA00023284"/>
    </source>
</evidence>
<dbReference type="PIRSF" id="PIRSF000350">
    <property type="entry name" value="Mercury_reductase_MerA"/>
    <property type="match status" value="1"/>
</dbReference>
<keyword evidence="2 10" id="KW-0285">Flavoprotein</keyword>
<dbReference type="EMBL" id="JABFBC010000001">
    <property type="protein sequence ID" value="NNU79828.1"/>
    <property type="molecule type" value="Genomic_DNA"/>
</dbReference>
<dbReference type="AlphaFoldDB" id="A0A849L0M9"/>
<dbReference type="PRINTS" id="PR00411">
    <property type="entry name" value="PNDRDTASEI"/>
</dbReference>
<organism evidence="13 14">
    <name type="scientific">Halovulum dunhuangense</name>
    <dbReference type="NCBI Taxonomy" id="1505036"/>
    <lineage>
        <taxon>Bacteria</taxon>
        <taxon>Pseudomonadati</taxon>
        <taxon>Pseudomonadota</taxon>
        <taxon>Alphaproteobacteria</taxon>
        <taxon>Rhodobacterales</taxon>
        <taxon>Paracoccaceae</taxon>
        <taxon>Halovulum</taxon>
    </lineage>
</organism>